<sequence>MRAGTGLVTNSKIAAIILAAGKGTRMKSDLHKVLHPIAGRAMLLHLIDSVSSLNPEKTVVVVGAGRDQVEDAVAGSGVEIAHQAEQLGTGHAVAQAHEALGDFDGDVLVLYGDVPLVTAQTMSRLSERLHQPDSPAAVVLGFRPADPGAYGRVIVEAGSDRIAKMVEYKDASESERAETLCNSGLMAVRSRDLFALLGRIGNDNAAGEYYLPDIVMLAASEGRGSAVIETDASEVAGVNSRAELAQVEQDWQQRRRARAMSEGATLIAPETVWFAYDTQLGRDVVIEPDVVFGPGAIVADRAVIHAFSHVEGAQVGEGATVGPFARLRPGAVMETEAKVGNFVEMKKAVLGKGAKANHLTYLGDAQVGAGANIGAGTITCNYDGFFKYRTVIGEGAFVGSNSALVAPVVIGAGAIVAAGSVVTRDVADDSLALARGKQEAKPGWAAKFRALMKARKGG</sequence>
<evidence type="ECO:0000256" key="7">
    <source>
        <dbReference type="ARBA" id="ARBA00023315"/>
    </source>
</evidence>
<keyword evidence="11" id="KW-0573">Peptidoglycan synthesis</keyword>
<comment type="subcellular location">
    <subcellularLocation>
        <location evidence="1 11">Cytoplasm</location>
    </subcellularLocation>
</comment>
<evidence type="ECO:0000256" key="5">
    <source>
        <dbReference type="ARBA" id="ARBA00022695"/>
    </source>
</evidence>
<dbReference type="NCBIfam" id="NF010933">
    <property type="entry name" value="PRK14353.1"/>
    <property type="match status" value="1"/>
</dbReference>
<evidence type="ECO:0000256" key="2">
    <source>
        <dbReference type="ARBA" id="ARBA00007707"/>
    </source>
</evidence>
<feature type="binding site" evidence="11">
    <location>
        <position position="182"/>
    </location>
    <ligand>
        <name>UDP-N-acetyl-alpha-D-glucosamine</name>
        <dbReference type="ChEBI" id="CHEBI:57705"/>
    </ligand>
</feature>
<evidence type="ECO:0000313" key="13">
    <source>
        <dbReference type="EMBL" id="MBW4330368.1"/>
    </source>
</evidence>
<comment type="pathway">
    <text evidence="11">Nucleotide-sugar biosynthesis; UDP-N-acetyl-alpha-D-glucosamine biosynthesis; UDP-N-acetyl-alpha-D-glucosamine from N-acetyl-alpha-D-glucosamine 1-phosphate: step 1/1.</text>
</comment>
<feature type="binding site" evidence="11">
    <location>
        <position position="346"/>
    </location>
    <ligand>
        <name>UDP-N-acetyl-alpha-D-glucosamine</name>
        <dbReference type="ChEBI" id="CHEBI:57705"/>
    </ligand>
</feature>
<dbReference type="PANTHER" id="PTHR43584:SF3">
    <property type="entry name" value="BIFUNCTIONAL PROTEIN GLMU"/>
    <property type="match status" value="1"/>
</dbReference>
<dbReference type="EC" id="2.3.1.157" evidence="11"/>
<dbReference type="InterPro" id="IPR025877">
    <property type="entry name" value="MobA-like_NTP_Trfase"/>
</dbReference>
<dbReference type="Pfam" id="PF12804">
    <property type="entry name" value="NTP_transf_3"/>
    <property type="match status" value="1"/>
</dbReference>
<evidence type="ECO:0000256" key="9">
    <source>
        <dbReference type="ARBA" id="ARBA00048493"/>
    </source>
</evidence>
<keyword evidence="14" id="KW-1185">Reference proteome</keyword>
<feature type="region of interest" description="Pyrophosphorylase" evidence="11">
    <location>
        <begin position="1"/>
        <end position="241"/>
    </location>
</feature>
<feature type="binding site" evidence="11">
    <location>
        <begin position="381"/>
        <end position="382"/>
    </location>
    <ligand>
        <name>acetyl-CoA</name>
        <dbReference type="ChEBI" id="CHEBI:57288"/>
    </ligand>
</feature>
<feature type="binding site" evidence="11">
    <location>
        <begin position="88"/>
        <end position="89"/>
    </location>
    <ligand>
        <name>UDP-N-acetyl-alpha-D-glucosamine</name>
        <dbReference type="ChEBI" id="CHEBI:57705"/>
    </ligand>
</feature>
<feature type="region of interest" description="Linker" evidence="11">
    <location>
        <begin position="242"/>
        <end position="262"/>
    </location>
</feature>
<feature type="binding site" evidence="11">
    <location>
        <begin position="111"/>
        <end position="113"/>
    </location>
    <ligand>
        <name>UDP-N-acetyl-alpha-D-glucosamine</name>
        <dbReference type="ChEBI" id="CHEBI:57705"/>
    </ligand>
</feature>
<comment type="catalytic activity">
    <reaction evidence="9 11">
        <text>N-acetyl-alpha-D-glucosamine 1-phosphate + UTP + H(+) = UDP-N-acetyl-alpha-D-glucosamine + diphosphate</text>
        <dbReference type="Rhea" id="RHEA:13509"/>
        <dbReference type="ChEBI" id="CHEBI:15378"/>
        <dbReference type="ChEBI" id="CHEBI:33019"/>
        <dbReference type="ChEBI" id="CHEBI:46398"/>
        <dbReference type="ChEBI" id="CHEBI:57705"/>
        <dbReference type="ChEBI" id="CHEBI:57776"/>
        <dbReference type="EC" id="2.7.7.23"/>
    </reaction>
</comment>
<accession>A0ABS6XJH3</accession>
<keyword evidence="11" id="KW-0133">Cell shape</keyword>
<keyword evidence="11" id="KW-0479">Metal-binding</keyword>
<evidence type="ECO:0000256" key="3">
    <source>
        <dbReference type="ARBA" id="ARBA00007947"/>
    </source>
</evidence>
<dbReference type="InterPro" id="IPR038009">
    <property type="entry name" value="GlmU_C_LbH"/>
</dbReference>
<dbReference type="InterPro" id="IPR001451">
    <property type="entry name" value="Hexapep"/>
</dbReference>
<feature type="binding site" evidence="11">
    <location>
        <position position="328"/>
    </location>
    <ligand>
        <name>UDP-N-acetyl-alpha-D-glucosamine</name>
        <dbReference type="ChEBI" id="CHEBI:57705"/>
    </ligand>
</feature>
<name>A0ABS6XJH3_9SPHN</name>
<feature type="binding site" evidence="11">
    <location>
        <position position="372"/>
    </location>
    <ligand>
        <name>UDP-N-acetyl-alpha-D-glucosamine</name>
        <dbReference type="ChEBI" id="CHEBI:57705"/>
    </ligand>
</feature>
<dbReference type="CDD" id="cd03353">
    <property type="entry name" value="LbH_GlmU_C"/>
    <property type="match status" value="1"/>
</dbReference>
<evidence type="ECO:0000313" key="14">
    <source>
        <dbReference type="Proteomes" id="UP001197214"/>
    </source>
</evidence>
<dbReference type="EC" id="2.7.7.23" evidence="11"/>
<feature type="binding site" evidence="11">
    <location>
        <position position="375"/>
    </location>
    <ligand>
        <name>acetyl-CoA</name>
        <dbReference type="ChEBI" id="CHEBI:57288"/>
    </ligand>
</feature>
<feature type="binding site" evidence="11">
    <location>
        <position position="239"/>
    </location>
    <ligand>
        <name>UDP-N-acetyl-alpha-D-glucosamine</name>
        <dbReference type="ChEBI" id="CHEBI:57705"/>
    </ligand>
</feature>
<evidence type="ECO:0000256" key="8">
    <source>
        <dbReference type="ARBA" id="ARBA00048247"/>
    </source>
</evidence>
<comment type="function">
    <text evidence="10 11">Catalyzes the last two sequential reactions in the de novo biosynthetic pathway for UDP-N-acetylglucosamine (UDP-GlcNAc). The C-terminal domain catalyzes the transfer of acetyl group from acetyl coenzyme A to glucosamine-1-phosphate (GlcN-1-P) to produce N-acetylglucosamine-1-phosphate (GlcNAc-1-P), which is converted into UDP-GlcNAc by the transfer of uridine 5-monophosphate (from uridine 5-triphosphate), a reaction catalyzed by the N-terminal domain.</text>
</comment>
<evidence type="ECO:0000256" key="11">
    <source>
        <dbReference type="HAMAP-Rule" id="MF_01631"/>
    </source>
</evidence>
<comment type="pathway">
    <text evidence="11">Nucleotide-sugar biosynthesis; UDP-N-acetyl-alpha-D-glucosamine biosynthesis; N-acetyl-alpha-D-glucosamine 1-phosphate from alpha-D-glucosamine 6-phosphate (route II): step 2/2.</text>
</comment>
<comment type="catalytic activity">
    <reaction evidence="8 11">
        <text>alpha-D-glucosamine 1-phosphate + acetyl-CoA = N-acetyl-alpha-D-glucosamine 1-phosphate + CoA + H(+)</text>
        <dbReference type="Rhea" id="RHEA:13725"/>
        <dbReference type="ChEBI" id="CHEBI:15378"/>
        <dbReference type="ChEBI" id="CHEBI:57287"/>
        <dbReference type="ChEBI" id="CHEBI:57288"/>
        <dbReference type="ChEBI" id="CHEBI:57776"/>
        <dbReference type="ChEBI" id="CHEBI:58516"/>
        <dbReference type="EC" id="2.3.1.157"/>
    </reaction>
</comment>
<dbReference type="NCBIfam" id="TIGR01173">
    <property type="entry name" value="glmU"/>
    <property type="match status" value="1"/>
</dbReference>
<feature type="binding site" evidence="11">
    <location>
        <begin position="18"/>
        <end position="21"/>
    </location>
    <ligand>
        <name>UDP-N-acetyl-alpha-D-glucosamine</name>
        <dbReference type="ChEBI" id="CHEBI:57705"/>
    </ligand>
</feature>
<organism evidence="13 14">
    <name type="scientific">Stakelama flava</name>
    <dbReference type="NCBI Taxonomy" id="2860338"/>
    <lineage>
        <taxon>Bacteria</taxon>
        <taxon>Pseudomonadati</taxon>
        <taxon>Pseudomonadota</taxon>
        <taxon>Alphaproteobacteria</taxon>
        <taxon>Sphingomonadales</taxon>
        <taxon>Sphingomonadaceae</taxon>
        <taxon>Stakelama</taxon>
    </lineage>
</organism>
<evidence type="ECO:0000256" key="4">
    <source>
        <dbReference type="ARBA" id="ARBA00022679"/>
    </source>
</evidence>
<dbReference type="InterPro" id="IPR050065">
    <property type="entry name" value="GlmU-like"/>
</dbReference>
<keyword evidence="6 11" id="KW-0460">Magnesium</keyword>
<dbReference type="EMBL" id="JAHWZX010000004">
    <property type="protein sequence ID" value="MBW4330368.1"/>
    <property type="molecule type" value="Genomic_DNA"/>
</dbReference>
<keyword evidence="5 11" id="KW-0548">Nucleotidyltransferase</keyword>
<reference evidence="13 14" key="1">
    <citation type="submission" date="2021-07" db="EMBL/GenBank/DDBJ databases">
        <title>Stakelama flava sp. nov., a novel endophytic bacterium isolated from branch of Kandelia candel.</title>
        <authorList>
            <person name="Tuo L."/>
        </authorList>
    </citation>
    <scope>NUCLEOTIDE SEQUENCE [LARGE SCALE GENOMIC DNA]</scope>
    <source>
        <strain evidence="13 14">CBK3Z-3</strain>
    </source>
</reference>
<gene>
    <name evidence="11 13" type="primary">glmU</name>
    <name evidence="13" type="ORF">KY084_05710</name>
</gene>
<comment type="caution">
    <text evidence="13">The sequence shown here is derived from an EMBL/GenBank/DDBJ whole genome shotgun (WGS) entry which is preliminary data.</text>
</comment>
<feature type="binding site" evidence="11">
    <location>
        <position position="239"/>
    </location>
    <ligand>
        <name>Mg(2+)</name>
        <dbReference type="ChEBI" id="CHEBI:18420"/>
    </ligand>
</feature>
<feature type="region of interest" description="N-acetyltransferase" evidence="11">
    <location>
        <begin position="263"/>
        <end position="458"/>
    </location>
</feature>
<dbReference type="HAMAP" id="MF_01631">
    <property type="entry name" value="GlmU"/>
    <property type="match status" value="1"/>
</dbReference>
<keyword evidence="4 11" id="KW-0808">Transferase</keyword>
<comment type="subunit">
    <text evidence="11">Homotrimer.</text>
</comment>
<comment type="similarity">
    <text evidence="3 11">In the N-terminal section; belongs to the N-acetylglucosamine-1-phosphate uridyltransferase family.</text>
</comment>
<dbReference type="PANTHER" id="PTHR43584">
    <property type="entry name" value="NUCLEOTIDYL TRANSFERASE"/>
    <property type="match status" value="1"/>
</dbReference>
<dbReference type="Proteomes" id="UP001197214">
    <property type="component" value="Unassembled WGS sequence"/>
</dbReference>
<feature type="binding site" evidence="11">
    <location>
        <position position="151"/>
    </location>
    <ligand>
        <name>UDP-N-acetyl-alpha-D-glucosamine</name>
        <dbReference type="ChEBI" id="CHEBI:57705"/>
    </ligand>
</feature>
<dbReference type="PROSITE" id="PS00101">
    <property type="entry name" value="HEXAPEP_TRANSFERASES"/>
    <property type="match status" value="1"/>
</dbReference>
<comment type="similarity">
    <text evidence="2 11">In the C-terminal section; belongs to the transferase hexapeptide repeat family.</text>
</comment>
<evidence type="ECO:0000256" key="1">
    <source>
        <dbReference type="ARBA" id="ARBA00004496"/>
    </source>
</evidence>
<feature type="binding site" evidence="11">
    <location>
        <position position="435"/>
    </location>
    <ligand>
        <name>acetyl-CoA</name>
        <dbReference type="ChEBI" id="CHEBI:57288"/>
    </ligand>
</feature>
<feature type="binding site" evidence="11">
    <location>
        <position position="32"/>
    </location>
    <ligand>
        <name>UDP-N-acetyl-alpha-D-glucosamine</name>
        <dbReference type="ChEBI" id="CHEBI:57705"/>
    </ligand>
</feature>
<feature type="domain" description="MobA-like NTP transferase" evidence="12">
    <location>
        <begin position="15"/>
        <end position="139"/>
    </location>
</feature>
<proteinExistence type="inferred from homology"/>
<dbReference type="InterPro" id="IPR005882">
    <property type="entry name" value="Bifunctional_GlmU"/>
</dbReference>
<comment type="pathway">
    <text evidence="11">Bacterial outer membrane biogenesis; LPS lipid A biosynthesis.</text>
</comment>
<feature type="active site" description="Proton acceptor" evidence="11">
    <location>
        <position position="358"/>
    </location>
</feature>
<feature type="binding site" evidence="11">
    <location>
        <position position="418"/>
    </location>
    <ligand>
        <name>acetyl-CoA</name>
        <dbReference type="ChEBI" id="CHEBI:57288"/>
    </ligand>
</feature>
<keyword evidence="11" id="KW-0961">Cell wall biogenesis/degradation</keyword>
<feature type="binding site" evidence="11">
    <location>
        <position position="83"/>
    </location>
    <ligand>
        <name>UDP-N-acetyl-alpha-D-glucosamine</name>
        <dbReference type="ChEBI" id="CHEBI:57705"/>
    </ligand>
</feature>
<dbReference type="CDD" id="cd02540">
    <property type="entry name" value="GT2_GlmU_N_bac"/>
    <property type="match status" value="1"/>
</dbReference>
<feature type="binding site" evidence="11">
    <location>
        <position position="113"/>
    </location>
    <ligand>
        <name>Mg(2+)</name>
        <dbReference type="ChEBI" id="CHEBI:18420"/>
    </ligand>
</feature>
<protein>
    <recommendedName>
        <fullName evidence="11">Bifunctional protein GlmU</fullName>
    </recommendedName>
    <domain>
        <recommendedName>
            <fullName evidence="11">UDP-N-acetylglucosamine pyrophosphorylase</fullName>
            <ecNumber evidence="11">2.7.7.23</ecNumber>
        </recommendedName>
        <alternativeName>
            <fullName evidence="11">N-acetylglucosamine-1-phosphate uridyltransferase</fullName>
        </alternativeName>
    </domain>
    <domain>
        <recommendedName>
            <fullName evidence="11">Glucosamine-1-phosphate N-acetyltransferase</fullName>
            <ecNumber evidence="11">2.3.1.157</ecNumber>
        </recommendedName>
    </domain>
</protein>
<feature type="binding site" evidence="11">
    <location>
        <position position="400"/>
    </location>
    <ligand>
        <name>acetyl-CoA</name>
        <dbReference type="ChEBI" id="CHEBI:57288"/>
    </ligand>
</feature>
<keyword evidence="11" id="KW-0677">Repeat</keyword>
<dbReference type="InterPro" id="IPR018357">
    <property type="entry name" value="Hexapep_transf_CS"/>
</dbReference>
<feature type="binding site" evidence="11">
    <location>
        <position position="361"/>
    </location>
    <ligand>
        <name>UDP-N-acetyl-alpha-D-glucosamine</name>
        <dbReference type="ChEBI" id="CHEBI:57705"/>
    </ligand>
</feature>
<evidence type="ECO:0000256" key="6">
    <source>
        <dbReference type="ARBA" id="ARBA00022842"/>
    </source>
</evidence>
<keyword evidence="7 11" id="KW-0012">Acyltransferase</keyword>
<keyword evidence="11" id="KW-0963">Cytoplasm</keyword>
<dbReference type="RefSeq" id="WP_219237485.1">
    <property type="nucleotide sequence ID" value="NZ_JAHWZX010000004.1"/>
</dbReference>
<feature type="binding site" evidence="11">
    <location>
        <position position="167"/>
    </location>
    <ligand>
        <name>UDP-N-acetyl-alpha-D-glucosamine</name>
        <dbReference type="ChEBI" id="CHEBI:57705"/>
    </ligand>
</feature>
<comment type="cofactor">
    <cofactor evidence="11">
        <name>Mg(2+)</name>
        <dbReference type="ChEBI" id="CHEBI:18420"/>
    </cofactor>
    <text evidence="11">Binds 1 Mg(2+) ion per subunit.</text>
</comment>
<dbReference type="GO" id="GO:0003977">
    <property type="term" value="F:UDP-N-acetylglucosamine diphosphorylase activity"/>
    <property type="evidence" value="ECO:0007669"/>
    <property type="project" value="UniProtKB-EC"/>
</dbReference>
<evidence type="ECO:0000259" key="12">
    <source>
        <dbReference type="Pfam" id="PF12804"/>
    </source>
</evidence>
<dbReference type="Pfam" id="PF00132">
    <property type="entry name" value="Hexapep"/>
    <property type="match status" value="2"/>
</dbReference>
<evidence type="ECO:0000256" key="10">
    <source>
        <dbReference type="ARBA" id="ARBA00049628"/>
    </source>
</evidence>
<keyword evidence="11" id="KW-0511">Multifunctional enzyme</keyword>